<dbReference type="AlphaFoldDB" id="A0A4R5YAU5"/>
<dbReference type="CDD" id="cd00431">
    <property type="entry name" value="cysteine_hydrolases"/>
    <property type="match status" value="1"/>
</dbReference>
<name>A0A4R5YAU5_KOCRO</name>
<dbReference type="SUPFAM" id="SSF52499">
    <property type="entry name" value="Isochorismatase-like hydrolases"/>
    <property type="match status" value="1"/>
</dbReference>
<sequence>MDITTLDPTNTALLLVDLQNDNVHPDGAFAASGAADHAVEQNLVPNVRELLDWARAREMPVIHNRIVFYPGGSYGGDNAPIFRMIGPESLKLGSWGAEALEGLEALPEEPVLIRNRMSGFNGTGLDTLLRNAGVTDLLVAGVWTNMAVEHTVRDAADHGYRPILITDATSSINADWQRAALSYALTNIAEFTTTGDVTGASTTS</sequence>
<dbReference type="InterPro" id="IPR036380">
    <property type="entry name" value="Isochorismatase-like_sf"/>
</dbReference>
<organism evidence="3 4">
    <name type="scientific">Kocuria rosea</name>
    <name type="common">Deinococcus erythromyxa</name>
    <name type="synonym">Micrococcus rubens</name>
    <dbReference type="NCBI Taxonomy" id="1275"/>
    <lineage>
        <taxon>Bacteria</taxon>
        <taxon>Bacillati</taxon>
        <taxon>Actinomycetota</taxon>
        <taxon>Actinomycetes</taxon>
        <taxon>Micrococcales</taxon>
        <taxon>Micrococcaceae</taxon>
        <taxon>Kocuria</taxon>
    </lineage>
</organism>
<keyword evidence="1 3" id="KW-0378">Hydrolase</keyword>
<accession>A0A4R5YAU5</accession>
<evidence type="ECO:0000256" key="1">
    <source>
        <dbReference type="ARBA" id="ARBA00022801"/>
    </source>
</evidence>
<dbReference type="EMBL" id="SMZT01000005">
    <property type="protein sequence ID" value="TDL41854.1"/>
    <property type="molecule type" value="Genomic_DNA"/>
</dbReference>
<dbReference type="Gene3D" id="3.40.50.850">
    <property type="entry name" value="Isochorismatase-like"/>
    <property type="match status" value="1"/>
</dbReference>
<protein>
    <submittedName>
        <fullName evidence="3">Cysteine hydrolase</fullName>
    </submittedName>
</protein>
<comment type="caution">
    <text evidence="3">The sequence shown here is derived from an EMBL/GenBank/DDBJ whole genome shotgun (WGS) entry which is preliminary data.</text>
</comment>
<feature type="domain" description="Isochorismatase-like" evidence="2">
    <location>
        <begin position="11"/>
        <end position="194"/>
    </location>
</feature>
<dbReference type="InterPro" id="IPR050272">
    <property type="entry name" value="Isochorismatase-like_hydrls"/>
</dbReference>
<evidence type="ECO:0000313" key="4">
    <source>
        <dbReference type="Proteomes" id="UP000295163"/>
    </source>
</evidence>
<dbReference type="PANTHER" id="PTHR43540">
    <property type="entry name" value="PEROXYUREIDOACRYLATE/UREIDOACRYLATE AMIDOHYDROLASE-RELATED"/>
    <property type="match status" value="1"/>
</dbReference>
<reference evidence="3 4" key="1">
    <citation type="submission" date="2019-03" db="EMBL/GenBank/DDBJ databases">
        <title>Genome Sequencing and Assembly of Various Microbes Isolated from Partially Reclaimed Soil and Acid Mine Drainage (AMD) Site.</title>
        <authorList>
            <person name="Steinbock B."/>
            <person name="Bechtold R."/>
            <person name="Sevigny J.L."/>
            <person name="Thomas D."/>
            <person name="Cuthill L.R."/>
            <person name="Aveiro Johannsen E.J."/>
            <person name="Thomas K."/>
            <person name="Ghosh A."/>
        </authorList>
    </citation>
    <scope>NUCLEOTIDE SEQUENCE [LARGE SCALE GENOMIC DNA]</scope>
    <source>
        <strain evidence="3 4">S-A3</strain>
    </source>
</reference>
<dbReference type="GO" id="GO:0016787">
    <property type="term" value="F:hydrolase activity"/>
    <property type="evidence" value="ECO:0007669"/>
    <property type="project" value="UniProtKB-KW"/>
</dbReference>
<evidence type="ECO:0000313" key="3">
    <source>
        <dbReference type="EMBL" id="TDL41854.1"/>
    </source>
</evidence>
<gene>
    <name evidence="3" type="ORF">E2R59_11875</name>
</gene>
<dbReference type="RefSeq" id="WP_133410744.1">
    <property type="nucleotide sequence ID" value="NZ_SMZT01000005.1"/>
</dbReference>
<dbReference type="InterPro" id="IPR000868">
    <property type="entry name" value="Isochorismatase-like_dom"/>
</dbReference>
<dbReference type="Proteomes" id="UP000295163">
    <property type="component" value="Unassembled WGS sequence"/>
</dbReference>
<dbReference type="GeneID" id="64348116"/>
<evidence type="ECO:0000259" key="2">
    <source>
        <dbReference type="Pfam" id="PF00857"/>
    </source>
</evidence>
<dbReference type="Pfam" id="PF00857">
    <property type="entry name" value="Isochorismatase"/>
    <property type="match status" value="1"/>
</dbReference>
<proteinExistence type="predicted"/>
<dbReference type="PANTHER" id="PTHR43540:SF6">
    <property type="entry name" value="ISOCHORISMATASE-LIKE DOMAIN-CONTAINING PROTEIN"/>
    <property type="match status" value="1"/>
</dbReference>